<keyword evidence="5" id="KW-1185">Reference proteome</keyword>
<feature type="transmembrane region" description="Helical" evidence="2">
    <location>
        <begin position="337"/>
        <end position="361"/>
    </location>
</feature>
<comment type="caution">
    <text evidence="4">The sequence shown here is derived from an EMBL/GenBank/DDBJ whole genome shotgun (WGS) entry which is preliminary data.</text>
</comment>
<evidence type="ECO:0000256" key="3">
    <source>
        <dbReference type="SAM" id="SignalP"/>
    </source>
</evidence>
<evidence type="ECO:0000256" key="1">
    <source>
        <dbReference type="SAM" id="MobiDB-lite"/>
    </source>
</evidence>
<feature type="signal peptide" evidence="3">
    <location>
        <begin position="1"/>
        <end position="28"/>
    </location>
</feature>
<dbReference type="CDD" id="cd08547">
    <property type="entry name" value="Type_II_cohesin"/>
    <property type="match status" value="1"/>
</dbReference>
<dbReference type="RefSeq" id="WP_216239221.1">
    <property type="nucleotide sequence ID" value="NZ_JABACJ020000002.1"/>
</dbReference>
<organism evidence="4 5">
    <name type="scientific">Faecalicatena faecalis</name>
    <dbReference type="NCBI Taxonomy" id="2726362"/>
    <lineage>
        <taxon>Bacteria</taxon>
        <taxon>Bacillati</taxon>
        <taxon>Bacillota</taxon>
        <taxon>Clostridia</taxon>
        <taxon>Lachnospirales</taxon>
        <taxon>Lachnospiraceae</taxon>
        <taxon>Faecalicatena</taxon>
    </lineage>
</organism>
<evidence type="ECO:0000313" key="4">
    <source>
        <dbReference type="EMBL" id="MBU3874732.1"/>
    </source>
</evidence>
<feature type="chain" id="PRO_5045642325" evidence="3">
    <location>
        <begin position="29"/>
        <end position="483"/>
    </location>
</feature>
<dbReference type="Proteomes" id="UP000723714">
    <property type="component" value="Unassembled WGS sequence"/>
</dbReference>
<keyword evidence="2" id="KW-0472">Membrane</keyword>
<name>A0ABS6CZI8_9FIRM</name>
<keyword evidence="3" id="KW-0732">Signal</keyword>
<proteinExistence type="predicted"/>
<dbReference type="EMBL" id="JABACJ020000002">
    <property type="protein sequence ID" value="MBU3874732.1"/>
    <property type="molecule type" value="Genomic_DNA"/>
</dbReference>
<keyword evidence="2" id="KW-1133">Transmembrane helix</keyword>
<sequence length="483" mass="54397">MEKIFNKIGITILSLCVLCLCISFNTFAAEGTLQFSDPSVAAGEKVTVTAKVITGGAAVGDVDITVTYDTSILEFISGTNATGNDGTIQLSSKGDGSSDTAEFTMEFMALKEATTKIQATDYTAYLYSDESLNLSTGDSTVTIEGGTPVTEKENKNSSSGGVKVEIDGKSYTINEKFSEAAIPKGFTAAELELDGKPTKAMYQEVSGQYLYYLEDSEGNSDYFLYSTDDGSFSQTEVIDVNSDLSIYLMDHKDKEGLPSEFKETTTDIGGKVFTAWNNVSDKDYYLVYALSSDGVKGYYQYDSVEKTYQRYALPVNENKEKPTNTLTSKVMNFVEKYLTIIMCVIWGAFLLLLIIVIVLGVKLSHRNQEIDDLYDEYDLDNSQVGDISYTKKKSRKQFIDFSEDQDEYDYVEDDDYDDDFEDYDEEYDSDDLDEYSDEEYDSDDYDDDDFEDYDDEFFEEYDDESEVRKKKSDDDYSVNFIDI</sequence>
<accession>A0ABS6CZI8</accession>
<evidence type="ECO:0000313" key="5">
    <source>
        <dbReference type="Proteomes" id="UP000723714"/>
    </source>
</evidence>
<keyword evidence="2" id="KW-0812">Transmembrane</keyword>
<protein>
    <submittedName>
        <fullName evidence="4">Cohesin domain-containing protein</fullName>
    </submittedName>
</protein>
<reference evidence="4 5" key="1">
    <citation type="submission" date="2021-06" db="EMBL/GenBank/DDBJ databases">
        <title>Faecalicatena sp. nov. isolated from porcine feces.</title>
        <authorList>
            <person name="Oh B.S."/>
            <person name="Lee J.H."/>
        </authorList>
    </citation>
    <scope>NUCLEOTIDE SEQUENCE [LARGE SCALE GENOMIC DNA]</scope>
    <source>
        <strain evidence="4 5">AGMB00832</strain>
    </source>
</reference>
<gene>
    <name evidence="4" type="ORF">HGO97_002755</name>
</gene>
<evidence type="ECO:0000256" key="2">
    <source>
        <dbReference type="SAM" id="Phobius"/>
    </source>
</evidence>
<feature type="region of interest" description="Disordered" evidence="1">
    <location>
        <begin position="412"/>
        <end position="451"/>
    </location>
</feature>